<dbReference type="Proteomes" id="UP000008229">
    <property type="component" value="Chromosome"/>
</dbReference>
<accession>D3FCT0</accession>
<dbReference type="AlphaFoldDB" id="D3FCT0"/>
<gene>
    <name evidence="2" type="ordered locus">Cwoe_3023</name>
</gene>
<evidence type="ECO:0000313" key="2">
    <source>
        <dbReference type="EMBL" id="ADB51442.1"/>
    </source>
</evidence>
<protein>
    <submittedName>
        <fullName evidence="2">Uncharacterized protein</fullName>
    </submittedName>
</protein>
<name>D3FCT0_CONWI</name>
<dbReference type="KEGG" id="cwo:Cwoe_3023"/>
<reference evidence="3" key="2">
    <citation type="submission" date="2010-01" db="EMBL/GenBank/DDBJ databases">
        <title>The complete genome of Conexibacter woesei DSM 14684.</title>
        <authorList>
            <consortium name="US DOE Joint Genome Institute (JGI-PGF)"/>
            <person name="Lucas S."/>
            <person name="Copeland A."/>
            <person name="Lapidus A."/>
            <person name="Glavina del Rio T."/>
            <person name="Dalin E."/>
            <person name="Tice H."/>
            <person name="Bruce D."/>
            <person name="Goodwin L."/>
            <person name="Pitluck S."/>
            <person name="Kyrpides N."/>
            <person name="Mavromatis K."/>
            <person name="Ivanova N."/>
            <person name="Mikhailova N."/>
            <person name="Chertkov O."/>
            <person name="Brettin T."/>
            <person name="Detter J.C."/>
            <person name="Han C."/>
            <person name="Larimer F."/>
            <person name="Land M."/>
            <person name="Hauser L."/>
            <person name="Markowitz V."/>
            <person name="Cheng J.-F."/>
            <person name="Hugenholtz P."/>
            <person name="Woyke T."/>
            <person name="Wu D."/>
            <person name="Pukall R."/>
            <person name="Steenblock K."/>
            <person name="Schneider S."/>
            <person name="Klenk H.-P."/>
            <person name="Eisen J.A."/>
        </authorList>
    </citation>
    <scope>NUCLEOTIDE SEQUENCE [LARGE SCALE GENOMIC DNA]</scope>
    <source>
        <strain evidence="3">DSM 14684 / CIP 108061 / JCM 11494 / NBRC 100937 / ID131577</strain>
    </source>
</reference>
<evidence type="ECO:0000313" key="3">
    <source>
        <dbReference type="Proteomes" id="UP000008229"/>
    </source>
</evidence>
<reference evidence="2 3" key="1">
    <citation type="journal article" date="2010" name="Stand. Genomic Sci.">
        <title>Complete genome sequence of Conexibacter woesei type strain (ID131577).</title>
        <authorList>
            <person name="Pukall R."/>
            <person name="Lapidus A."/>
            <person name="Glavina Del Rio T."/>
            <person name="Copeland A."/>
            <person name="Tice H."/>
            <person name="Cheng J.-F."/>
            <person name="Lucas S."/>
            <person name="Chen F."/>
            <person name="Nolan M."/>
            <person name="Bruce D."/>
            <person name="Goodwin L."/>
            <person name="Pitluck S."/>
            <person name="Mavromatis K."/>
            <person name="Ivanova N."/>
            <person name="Ovchinnikova G."/>
            <person name="Pati A."/>
            <person name="Chen A."/>
            <person name="Palaniappan K."/>
            <person name="Land M."/>
            <person name="Hauser L."/>
            <person name="Chang Y.-J."/>
            <person name="Jeffries C.D."/>
            <person name="Chain P."/>
            <person name="Meincke L."/>
            <person name="Sims D."/>
            <person name="Brettin T."/>
            <person name="Detter J.C."/>
            <person name="Rohde M."/>
            <person name="Goeker M."/>
            <person name="Bristow J."/>
            <person name="Eisen J.A."/>
            <person name="Markowitz V."/>
            <person name="Kyrpides N.C."/>
            <person name="Klenk H.-P."/>
            <person name="Hugenholtz P."/>
        </authorList>
    </citation>
    <scope>NUCLEOTIDE SEQUENCE [LARGE SCALE GENOMIC DNA]</scope>
    <source>
        <strain evidence="3">DSM 14684 / CIP 108061 / JCM 11494 / NBRC 100937 / ID131577</strain>
    </source>
</reference>
<sequence length="94" mass="9901">MIDDSTIHALVVRLARPDAAGGHTVERAAMLAEGSDFAEIEAWILKMGGEPQTSSRKATGSGLWAERDSAGRARAAAPPQRYVFPANALQPVSA</sequence>
<proteinExistence type="predicted"/>
<dbReference type="RefSeq" id="WP_012934493.1">
    <property type="nucleotide sequence ID" value="NC_013739.1"/>
</dbReference>
<dbReference type="OrthoDB" id="5245053at2"/>
<dbReference type="EMBL" id="CP001854">
    <property type="protein sequence ID" value="ADB51442.1"/>
    <property type="molecule type" value="Genomic_DNA"/>
</dbReference>
<evidence type="ECO:0000256" key="1">
    <source>
        <dbReference type="SAM" id="MobiDB-lite"/>
    </source>
</evidence>
<keyword evidence="3" id="KW-1185">Reference proteome</keyword>
<dbReference type="STRING" id="469383.Cwoe_3023"/>
<organism evidence="2 3">
    <name type="scientific">Conexibacter woesei (strain DSM 14684 / CCUG 47730 / CIP 108061 / JCM 11494 / NBRC 100937 / ID131577)</name>
    <dbReference type="NCBI Taxonomy" id="469383"/>
    <lineage>
        <taxon>Bacteria</taxon>
        <taxon>Bacillati</taxon>
        <taxon>Actinomycetota</taxon>
        <taxon>Thermoleophilia</taxon>
        <taxon>Solirubrobacterales</taxon>
        <taxon>Conexibacteraceae</taxon>
        <taxon>Conexibacter</taxon>
    </lineage>
</organism>
<dbReference type="HOGENOM" id="CLU_2381246_0_0_11"/>
<feature type="region of interest" description="Disordered" evidence="1">
    <location>
        <begin position="51"/>
        <end position="71"/>
    </location>
</feature>